<sequence>MRIPYPQTVLVLLLLWNVPPSWEKNGSCRNFRRRHMLKMACSDGGKILLPKLMGFSGKDCTGCLGQSPALMVQGNDCSWNTRCKVDLSARRMVTGCYTNMKSVQVPEGQCIHNGTRIYDLITKKTLFSSSVGPQLPREAFLVRSHRKFPWNYSYKKLGSEWHQLRFIVGQEDINRRLLVSVLSLDIDSRRDTLYILHKQSLNLTRPGPVCRSILRISHTLYWVSTPQ</sequence>
<dbReference type="RefSeq" id="XP_022326584.1">
    <property type="nucleotide sequence ID" value="XM_022470876.1"/>
</dbReference>
<evidence type="ECO:0000313" key="2">
    <source>
        <dbReference type="Proteomes" id="UP000694844"/>
    </source>
</evidence>
<evidence type="ECO:0000256" key="1">
    <source>
        <dbReference type="SAM" id="SignalP"/>
    </source>
</evidence>
<dbReference type="Proteomes" id="UP000694844">
    <property type="component" value="Chromosome 3"/>
</dbReference>
<dbReference type="OrthoDB" id="6110043at2759"/>
<proteinExistence type="predicted"/>
<keyword evidence="1" id="KW-0732">Signal</keyword>
<dbReference type="GeneID" id="111126332"/>
<protein>
    <submittedName>
        <fullName evidence="3">Uncharacterized protein LOC111126332</fullName>
    </submittedName>
</protein>
<keyword evidence="2" id="KW-1185">Reference proteome</keyword>
<accession>A0A8B8DG99</accession>
<gene>
    <name evidence="3" type="primary">LOC111126332</name>
</gene>
<reference evidence="3" key="1">
    <citation type="submission" date="2025-08" db="UniProtKB">
        <authorList>
            <consortium name="RefSeq"/>
        </authorList>
    </citation>
    <scope>IDENTIFICATION</scope>
    <source>
        <tissue evidence="3">Whole sample</tissue>
    </source>
</reference>
<dbReference type="AlphaFoldDB" id="A0A8B8DG99"/>
<dbReference type="KEGG" id="cvn:111126332"/>
<name>A0A8B8DG99_CRAVI</name>
<evidence type="ECO:0000313" key="3">
    <source>
        <dbReference type="RefSeq" id="XP_022326584.1"/>
    </source>
</evidence>
<organism evidence="2 3">
    <name type="scientific">Crassostrea virginica</name>
    <name type="common">Eastern oyster</name>
    <dbReference type="NCBI Taxonomy" id="6565"/>
    <lineage>
        <taxon>Eukaryota</taxon>
        <taxon>Metazoa</taxon>
        <taxon>Spiralia</taxon>
        <taxon>Lophotrochozoa</taxon>
        <taxon>Mollusca</taxon>
        <taxon>Bivalvia</taxon>
        <taxon>Autobranchia</taxon>
        <taxon>Pteriomorphia</taxon>
        <taxon>Ostreida</taxon>
        <taxon>Ostreoidea</taxon>
        <taxon>Ostreidae</taxon>
        <taxon>Crassostrea</taxon>
    </lineage>
</organism>
<feature type="signal peptide" evidence="1">
    <location>
        <begin position="1"/>
        <end position="23"/>
    </location>
</feature>
<feature type="chain" id="PRO_5034098749" evidence="1">
    <location>
        <begin position="24"/>
        <end position="227"/>
    </location>
</feature>